<dbReference type="EMBL" id="BOOY01000016">
    <property type="protein sequence ID" value="GIJ02900.1"/>
    <property type="molecule type" value="Genomic_DNA"/>
</dbReference>
<feature type="compositionally biased region" description="Low complexity" evidence="7">
    <location>
        <begin position="347"/>
        <end position="382"/>
    </location>
</feature>
<protein>
    <submittedName>
        <fullName evidence="10">Membrane protein</fullName>
    </submittedName>
</protein>
<evidence type="ECO:0000256" key="1">
    <source>
        <dbReference type="ARBA" id="ARBA00004651"/>
    </source>
</evidence>
<evidence type="ECO:0000256" key="5">
    <source>
        <dbReference type="ARBA" id="ARBA00022989"/>
    </source>
</evidence>
<evidence type="ECO:0000256" key="7">
    <source>
        <dbReference type="SAM" id="MobiDB-lite"/>
    </source>
</evidence>
<feature type="transmembrane region" description="Helical" evidence="8">
    <location>
        <begin position="175"/>
        <end position="195"/>
    </location>
</feature>
<dbReference type="Gene3D" id="1.20.1640.10">
    <property type="entry name" value="Multidrug efflux transporter AcrB transmembrane domain"/>
    <property type="match status" value="2"/>
</dbReference>
<evidence type="ECO:0000256" key="8">
    <source>
        <dbReference type="SAM" id="Phobius"/>
    </source>
</evidence>
<comment type="similarity">
    <text evidence="2">Belongs to the resistance-nodulation-cell division (RND) (TC 2.A.6) family. MmpL subfamily.</text>
</comment>
<evidence type="ECO:0000256" key="3">
    <source>
        <dbReference type="ARBA" id="ARBA00022475"/>
    </source>
</evidence>
<feature type="region of interest" description="Disordered" evidence="7">
    <location>
        <begin position="339"/>
        <end position="382"/>
    </location>
</feature>
<feature type="transmembrane region" description="Helical" evidence="8">
    <location>
        <begin position="302"/>
        <end position="325"/>
    </location>
</feature>
<organism evidence="10 11">
    <name type="scientific">Spirilliplanes yamanashiensis</name>
    <dbReference type="NCBI Taxonomy" id="42233"/>
    <lineage>
        <taxon>Bacteria</taxon>
        <taxon>Bacillati</taxon>
        <taxon>Actinomycetota</taxon>
        <taxon>Actinomycetes</taxon>
        <taxon>Micromonosporales</taxon>
        <taxon>Micromonosporaceae</taxon>
        <taxon>Spirilliplanes</taxon>
    </lineage>
</organism>
<keyword evidence="6 8" id="KW-0472">Membrane</keyword>
<dbReference type="InterPro" id="IPR000731">
    <property type="entry name" value="SSD"/>
</dbReference>
<feature type="transmembrane region" description="Helical" evidence="8">
    <location>
        <begin position="556"/>
        <end position="575"/>
    </location>
</feature>
<gene>
    <name evidence="10" type="ORF">Sya03_22520</name>
</gene>
<evidence type="ECO:0000313" key="10">
    <source>
        <dbReference type="EMBL" id="GIJ02900.1"/>
    </source>
</evidence>
<keyword evidence="4 8" id="KW-0812">Transmembrane</keyword>
<reference evidence="10" key="1">
    <citation type="submission" date="2021-01" db="EMBL/GenBank/DDBJ databases">
        <title>Whole genome shotgun sequence of Spirilliplanes yamanashiensis NBRC 15828.</title>
        <authorList>
            <person name="Komaki H."/>
            <person name="Tamura T."/>
        </authorList>
    </citation>
    <scope>NUCLEOTIDE SEQUENCE</scope>
    <source>
        <strain evidence="10">NBRC 15828</strain>
    </source>
</reference>
<dbReference type="InterPro" id="IPR004869">
    <property type="entry name" value="MMPL_dom"/>
</dbReference>
<feature type="transmembrane region" description="Helical" evidence="8">
    <location>
        <begin position="582"/>
        <end position="603"/>
    </location>
</feature>
<feature type="transmembrane region" description="Helical" evidence="8">
    <location>
        <begin position="266"/>
        <end position="290"/>
    </location>
</feature>
<evidence type="ECO:0000256" key="4">
    <source>
        <dbReference type="ARBA" id="ARBA00022692"/>
    </source>
</evidence>
<evidence type="ECO:0000256" key="6">
    <source>
        <dbReference type="ARBA" id="ARBA00023136"/>
    </source>
</evidence>
<feature type="transmembrane region" description="Helical" evidence="8">
    <location>
        <begin position="668"/>
        <end position="689"/>
    </location>
</feature>
<dbReference type="Pfam" id="PF03176">
    <property type="entry name" value="MMPL"/>
    <property type="match status" value="2"/>
</dbReference>
<proteinExistence type="inferred from homology"/>
<keyword evidence="5 8" id="KW-1133">Transmembrane helix</keyword>
<dbReference type="PROSITE" id="PS50156">
    <property type="entry name" value="SSD"/>
    <property type="match status" value="2"/>
</dbReference>
<feature type="transmembrane region" description="Helical" evidence="8">
    <location>
        <begin position="202"/>
        <end position="220"/>
    </location>
</feature>
<dbReference type="Proteomes" id="UP000652013">
    <property type="component" value="Unassembled WGS sequence"/>
</dbReference>
<dbReference type="PANTHER" id="PTHR33406:SF11">
    <property type="entry name" value="MEMBRANE PROTEIN SCO6666-RELATED"/>
    <property type="match status" value="1"/>
</dbReference>
<dbReference type="SUPFAM" id="SSF82866">
    <property type="entry name" value="Multidrug efflux transporter AcrB transmembrane domain"/>
    <property type="match status" value="2"/>
</dbReference>
<evidence type="ECO:0000256" key="2">
    <source>
        <dbReference type="ARBA" id="ARBA00010157"/>
    </source>
</evidence>
<evidence type="ECO:0000259" key="9">
    <source>
        <dbReference type="PROSITE" id="PS50156"/>
    </source>
</evidence>
<dbReference type="GO" id="GO:0005886">
    <property type="term" value="C:plasma membrane"/>
    <property type="evidence" value="ECO:0007669"/>
    <property type="project" value="UniProtKB-SubCell"/>
</dbReference>
<evidence type="ECO:0000313" key="11">
    <source>
        <dbReference type="Proteomes" id="UP000652013"/>
    </source>
</evidence>
<feature type="transmembrane region" description="Helical" evidence="8">
    <location>
        <begin position="226"/>
        <end position="245"/>
    </location>
</feature>
<name>A0A8J3Y7E4_9ACTN</name>
<keyword evidence="11" id="KW-1185">Reference proteome</keyword>
<dbReference type="PANTHER" id="PTHR33406">
    <property type="entry name" value="MEMBRANE PROTEIN MJ1562-RELATED"/>
    <property type="match status" value="1"/>
</dbReference>
<dbReference type="AlphaFoldDB" id="A0A8J3Y7E4"/>
<feature type="domain" description="SSD" evidence="9">
    <location>
        <begin position="558"/>
        <end position="723"/>
    </location>
</feature>
<feature type="transmembrane region" description="Helical" evidence="8">
    <location>
        <begin position="403"/>
        <end position="421"/>
    </location>
</feature>
<feature type="transmembrane region" description="Helical" evidence="8">
    <location>
        <begin position="701"/>
        <end position="724"/>
    </location>
</feature>
<comment type="subcellular location">
    <subcellularLocation>
        <location evidence="1">Cell membrane</location>
        <topology evidence="1">Multi-pass membrane protein</topology>
    </subcellularLocation>
</comment>
<feature type="transmembrane region" description="Helical" evidence="8">
    <location>
        <begin position="623"/>
        <end position="644"/>
    </location>
</feature>
<dbReference type="RefSeq" id="WP_203938187.1">
    <property type="nucleotide sequence ID" value="NZ_BAAAGJ010000005.1"/>
</dbReference>
<dbReference type="InterPro" id="IPR050545">
    <property type="entry name" value="Mycobact_MmpL"/>
</dbReference>
<feature type="domain" description="SSD" evidence="9">
    <location>
        <begin position="192"/>
        <end position="323"/>
    </location>
</feature>
<keyword evidence="3" id="KW-1003">Cell membrane</keyword>
<accession>A0A8J3Y7E4</accession>
<sequence length="766" mass="77946">MATLLYRLGRGSFRRRKLVLAVWLVVLAALGGSAAAFMGPTASNFTMPGTESQRALDALAREFPEASGATGTIVVAAPAGKQLTADKAAVDALVAEAGRLPGVVGAVDPFAARALSPDGRYALIQVQFEKTTDEVTDAQRTAYENSGAAAEAAGLRVEHGGEVLGGEPEVGATEAIGVAVALVVLVVTFGSLVAAGMTMLTALLGVGAGMAGLYALSSTIELTSTAPVLALMLGLAVGIDYALFITSRYRQLLAEHEPDEAAGRSVGTAGSAVVFAGITVVIALAGLAVVDIPFLTVMGLAAAGTVAVAVLVALTLLPALLGFAGTRIMSRSQRRAAAGHAAEHAAGHAAGHAAEHAASGEPAAPSAHTAAHAAPGAAATGTTAGGRETFGFRWARGVIKARIPVILLGVVGLGALAIPASDMRVALPDASSAAPGTSLREAADLITEGFGPGFTGRLAMVVSSDSPATTAATVQSVTGSLTGTKNLLALTPPSFSADQRTALLAVIPATGPTDEATEDLVRDIRATVAGVEDADVSLTGQTAVGIDVSEKLSDAMPLYLGLVVGLSVLLLMLVFRSILVPVKAAAGFLLTVAATFGITVLVFQEGHLASWLGVDTPGPLVSFLPILLIGILFGLAMDYEVFLVSRMREDFVHGDTARQATINGMGHGARVVTAAALIMTSVFAGFILLDDPVIKSMGFALAIGVAIDAFIVRMTIVPAVMSLLGRGAWWLPRWLDRVLPNVDIEGEKLRKELAGAAEPERVPATV</sequence>
<comment type="caution">
    <text evidence="10">The sequence shown here is derived from an EMBL/GenBank/DDBJ whole genome shotgun (WGS) entry which is preliminary data.</text>
</comment>